<feature type="domain" description="DUF7144" evidence="2">
    <location>
        <begin position="24"/>
        <end position="135"/>
    </location>
</feature>
<reference evidence="3 4" key="1">
    <citation type="submission" date="2018-01" db="EMBL/GenBank/DDBJ databases">
        <title>Draft genome Sequence of streptomyces globosus LZH-48.</title>
        <authorList>
            <person name="Ran K."/>
            <person name="Li Z."/>
            <person name="Wei S."/>
            <person name="Dong R."/>
        </authorList>
    </citation>
    <scope>NUCLEOTIDE SEQUENCE [LARGE SCALE GENOMIC DNA]</scope>
    <source>
        <strain evidence="3 4">LZH-48</strain>
    </source>
</reference>
<dbReference type="AlphaFoldDB" id="A0A344TVJ3"/>
<evidence type="ECO:0000256" key="1">
    <source>
        <dbReference type="SAM" id="Phobius"/>
    </source>
</evidence>
<sequence>MATTPTQTPAGRPGGTGDWATGGTVFAGVMLAVIGVLAIFEGIAAIAEDEVYQRIGNYTFKLDLTGWGWIHLILGILALAAGLALLKNGALWARIAGIALACLSLIAHFLWLPYQPWWSVIAIAIAIFVIWALCKDPGYPPDARV</sequence>
<keyword evidence="1" id="KW-0812">Transmembrane</keyword>
<evidence type="ECO:0000259" key="2">
    <source>
        <dbReference type="Pfam" id="PF23636"/>
    </source>
</evidence>
<dbReference type="InterPro" id="IPR055568">
    <property type="entry name" value="DUF7144"/>
</dbReference>
<evidence type="ECO:0000313" key="3">
    <source>
        <dbReference type="EMBL" id="AXE22664.1"/>
    </source>
</evidence>
<keyword evidence="1" id="KW-0472">Membrane</keyword>
<accession>A0A344TVJ3</accession>
<feature type="transmembrane region" description="Helical" evidence="1">
    <location>
        <begin position="117"/>
        <end position="134"/>
    </location>
</feature>
<name>A0A344TVJ3_9ACTN</name>
<evidence type="ECO:0000313" key="4">
    <source>
        <dbReference type="Proteomes" id="UP000252004"/>
    </source>
</evidence>
<keyword evidence="4" id="KW-1185">Reference proteome</keyword>
<feature type="transmembrane region" description="Helical" evidence="1">
    <location>
        <begin position="91"/>
        <end position="111"/>
    </location>
</feature>
<feature type="transmembrane region" description="Helical" evidence="1">
    <location>
        <begin position="67"/>
        <end position="86"/>
    </location>
</feature>
<dbReference type="KEGG" id="sgz:C0216_03690"/>
<protein>
    <recommendedName>
        <fullName evidence="2">DUF7144 domain-containing protein</fullName>
    </recommendedName>
</protein>
<proteinExistence type="predicted"/>
<dbReference type="Pfam" id="PF23636">
    <property type="entry name" value="DUF7144"/>
    <property type="match status" value="1"/>
</dbReference>
<dbReference type="Proteomes" id="UP000252004">
    <property type="component" value="Chromosome"/>
</dbReference>
<organism evidence="3 4">
    <name type="scientific">Streptomyces globosus</name>
    <dbReference type="NCBI Taxonomy" id="68209"/>
    <lineage>
        <taxon>Bacteria</taxon>
        <taxon>Bacillati</taxon>
        <taxon>Actinomycetota</taxon>
        <taxon>Actinomycetes</taxon>
        <taxon>Kitasatosporales</taxon>
        <taxon>Streptomycetaceae</taxon>
        <taxon>Streptomyces</taxon>
    </lineage>
</organism>
<gene>
    <name evidence="3" type="ORF">C0216_03690</name>
</gene>
<dbReference type="EMBL" id="CP030862">
    <property type="protein sequence ID" value="AXE22664.1"/>
    <property type="molecule type" value="Genomic_DNA"/>
</dbReference>
<feature type="transmembrane region" description="Helical" evidence="1">
    <location>
        <begin position="25"/>
        <end position="47"/>
    </location>
</feature>
<dbReference type="OrthoDB" id="4482242at2"/>
<dbReference type="RefSeq" id="WP_114053861.1">
    <property type="nucleotide sequence ID" value="NZ_CP030862.1"/>
</dbReference>
<keyword evidence="1" id="KW-1133">Transmembrane helix</keyword>